<comment type="caution">
    <text evidence="6">The sequence shown here is derived from an EMBL/GenBank/DDBJ whole genome shotgun (WGS) entry which is preliminary data.</text>
</comment>
<dbReference type="AlphaFoldDB" id="A0A162LMQ7"/>
<keyword evidence="3 5" id="KW-1133">Transmembrane helix</keyword>
<organism evidence="6 7">
    <name type="scientific">Akanthomyces lecanii RCEF 1005</name>
    <dbReference type="NCBI Taxonomy" id="1081108"/>
    <lineage>
        <taxon>Eukaryota</taxon>
        <taxon>Fungi</taxon>
        <taxon>Dikarya</taxon>
        <taxon>Ascomycota</taxon>
        <taxon>Pezizomycotina</taxon>
        <taxon>Sordariomycetes</taxon>
        <taxon>Hypocreomycetidae</taxon>
        <taxon>Hypocreales</taxon>
        <taxon>Cordycipitaceae</taxon>
        <taxon>Akanthomyces</taxon>
        <taxon>Cordyceps confragosa</taxon>
    </lineage>
</organism>
<dbReference type="PANTHER" id="PTHR15549">
    <property type="entry name" value="PAIRED IMMUNOGLOBULIN-LIKE TYPE 2 RECEPTOR"/>
    <property type="match status" value="1"/>
</dbReference>
<keyword evidence="4 5" id="KW-0472">Membrane</keyword>
<gene>
    <name evidence="6" type="ORF">LEL_08718</name>
</gene>
<dbReference type="EMBL" id="AZHF01000007">
    <property type="protein sequence ID" value="OAA72934.1"/>
    <property type="molecule type" value="Genomic_DNA"/>
</dbReference>
<protein>
    <submittedName>
        <fullName evidence="6">Uncharacterized protein</fullName>
    </submittedName>
</protein>
<dbReference type="OrthoDB" id="4867918at2759"/>
<evidence type="ECO:0000313" key="7">
    <source>
        <dbReference type="Proteomes" id="UP000076881"/>
    </source>
</evidence>
<feature type="transmembrane region" description="Helical" evidence="5">
    <location>
        <begin position="85"/>
        <end position="107"/>
    </location>
</feature>
<evidence type="ECO:0000256" key="5">
    <source>
        <dbReference type="SAM" id="Phobius"/>
    </source>
</evidence>
<dbReference type="GO" id="GO:0016020">
    <property type="term" value="C:membrane"/>
    <property type="evidence" value="ECO:0007669"/>
    <property type="project" value="UniProtKB-SubCell"/>
</dbReference>
<dbReference type="STRING" id="1081108.A0A162LMQ7"/>
<evidence type="ECO:0000256" key="4">
    <source>
        <dbReference type="ARBA" id="ARBA00023136"/>
    </source>
</evidence>
<dbReference type="InterPro" id="IPR051694">
    <property type="entry name" value="Immunoregulatory_rcpt-like"/>
</dbReference>
<evidence type="ECO:0000256" key="3">
    <source>
        <dbReference type="ARBA" id="ARBA00022989"/>
    </source>
</evidence>
<dbReference type="GO" id="GO:0071944">
    <property type="term" value="C:cell periphery"/>
    <property type="evidence" value="ECO:0007669"/>
    <property type="project" value="UniProtKB-ARBA"/>
</dbReference>
<reference evidence="6 7" key="1">
    <citation type="journal article" date="2016" name="Genome Biol. Evol.">
        <title>Divergent and convergent evolution of fungal pathogenicity.</title>
        <authorList>
            <person name="Shang Y."/>
            <person name="Xiao G."/>
            <person name="Zheng P."/>
            <person name="Cen K."/>
            <person name="Zhan S."/>
            <person name="Wang C."/>
        </authorList>
    </citation>
    <scope>NUCLEOTIDE SEQUENCE [LARGE SCALE GENOMIC DNA]</scope>
    <source>
        <strain evidence="6 7">RCEF 1005</strain>
    </source>
</reference>
<sequence length="160" mass="17364">MLGRAFLQAAFWGLDYENNQTYIGQAPGPGQERAIVKAWPTAANTLETSPADSYASTWRAYWTALPEDSKTSAEGSSGGLSGGTIAGIVVGIVVLLAILAGAMWWFMRKRRNVIHKKDSSEARVDDKEVVTRGPSQVHETLKDAMPSEVMGVEQRHELSG</sequence>
<accession>A0A162LMQ7</accession>
<comment type="subcellular location">
    <subcellularLocation>
        <location evidence="1">Membrane</location>
        <topology evidence="1">Single-pass membrane protein</topology>
    </subcellularLocation>
</comment>
<keyword evidence="2 5" id="KW-0812">Transmembrane</keyword>
<keyword evidence="7" id="KW-1185">Reference proteome</keyword>
<dbReference type="Proteomes" id="UP000076881">
    <property type="component" value="Unassembled WGS sequence"/>
</dbReference>
<evidence type="ECO:0000256" key="2">
    <source>
        <dbReference type="ARBA" id="ARBA00022692"/>
    </source>
</evidence>
<evidence type="ECO:0000313" key="6">
    <source>
        <dbReference type="EMBL" id="OAA72934.1"/>
    </source>
</evidence>
<proteinExistence type="predicted"/>
<dbReference type="CDD" id="cd12087">
    <property type="entry name" value="TM_EGFR-like"/>
    <property type="match status" value="1"/>
</dbReference>
<name>A0A162LMQ7_CORDF</name>
<evidence type="ECO:0000256" key="1">
    <source>
        <dbReference type="ARBA" id="ARBA00004167"/>
    </source>
</evidence>